<evidence type="ECO:0000313" key="2">
    <source>
        <dbReference type="Proteomes" id="UP000007015"/>
    </source>
</evidence>
<dbReference type="Gramene" id="BGIOSGA023436-TA">
    <property type="protein sequence ID" value="BGIOSGA023436-PA"/>
    <property type="gene ID" value="BGIOSGA023436"/>
</dbReference>
<sequence length="56" mass="6123">MEFLAGGGAAGESRERLRIADLSIETAYMVAGGRGFHGRPCSVVVLLRRFLRLPFD</sequence>
<dbReference type="EMBL" id="CM000131">
    <property type="protein sequence ID" value="EEC81141.1"/>
    <property type="molecule type" value="Genomic_DNA"/>
</dbReference>
<gene>
    <name evidence="1" type="ORF">OsI_24043</name>
</gene>
<organism evidence="1 2">
    <name type="scientific">Oryza sativa subsp. indica</name>
    <name type="common">Rice</name>
    <dbReference type="NCBI Taxonomy" id="39946"/>
    <lineage>
        <taxon>Eukaryota</taxon>
        <taxon>Viridiplantae</taxon>
        <taxon>Streptophyta</taxon>
        <taxon>Embryophyta</taxon>
        <taxon>Tracheophyta</taxon>
        <taxon>Spermatophyta</taxon>
        <taxon>Magnoliopsida</taxon>
        <taxon>Liliopsida</taxon>
        <taxon>Poales</taxon>
        <taxon>Poaceae</taxon>
        <taxon>BOP clade</taxon>
        <taxon>Oryzoideae</taxon>
        <taxon>Oryzeae</taxon>
        <taxon>Oryzinae</taxon>
        <taxon>Oryza</taxon>
        <taxon>Oryza sativa</taxon>
    </lineage>
</organism>
<proteinExistence type="predicted"/>
<dbReference type="Proteomes" id="UP000007015">
    <property type="component" value="Chromosome 6"/>
</dbReference>
<keyword evidence="2" id="KW-1185">Reference proteome</keyword>
<protein>
    <submittedName>
        <fullName evidence="1">Uncharacterized protein</fullName>
    </submittedName>
</protein>
<evidence type="ECO:0000313" key="1">
    <source>
        <dbReference type="EMBL" id="EEC81141.1"/>
    </source>
</evidence>
<reference evidence="1 2" key="1">
    <citation type="journal article" date="2005" name="PLoS Biol.">
        <title>The genomes of Oryza sativa: a history of duplications.</title>
        <authorList>
            <person name="Yu J."/>
            <person name="Wang J."/>
            <person name="Lin W."/>
            <person name="Li S."/>
            <person name="Li H."/>
            <person name="Zhou J."/>
            <person name="Ni P."/>
            <person name="Dong W."/>
            <person name="Hu S."/>
            <person name="Zeng C."/>
            <person name="Zhang J."/>
            <person name="Zhang Y."/>
            <person name="Li R."/>
            <person name="Xu Z."/>
            <person name="Li S."/>
            <person name="Li X."/>
            <person name="Zheng H."/>
            <person name="Cong L."/>
            <person name="Lin L."/>
            <person name="Yin J."/>
            <person name="Geng J."/>
            <person name="Li G."/>
            <person name="Shi J."/>
            <person name="Liu J."/>
            <person name="Lv H."/>
            <person name="Li J."/>
            <person name="Wang J."/>
            <person name="Deng Y."/>
            <person name="Ran L."/>
            <person name="Shi X."/>
            <person name="Wang X."/>
            <person name="Wu Q."/>
            <person name="Li C."/>
            <person name="Ren X."/>
            <person name="Wang J."/>
            <person name="Wang X."/>
            <person name="Li D."/>
            <person name="Liu D."/>
            <person name="Zhang X."/>
            <person name="Ji Z."/>
            <person name="Zhao W."/>
            <person name="Sun Y."/>
            <person name="Zhang Z."/>
            <person name="Bao J."/>
            <person name="Han Y."/>
            <person name="Dong L."/>
            <person name="Ji J."/>
            <person name="Chen P."/>
            <person name="Wu S."/>
            <person name="Liu J."/>
            <person name="Xiao Y."/>
            <person name="Bu D."/>
            <person name="Tan J."/>
            <person name="Yang L."/>
            <person name="Ye C."/>
            <person name="Zhang J."/>
            <person name="Xu J."/>
            <person name="Zhou Y."/>
            <person name="Yu Y."/>
            <person name="Zhang B."/>
            <person name="Zhuang S."/>
            <person name="Wei H."/>
            <person name="Liu B."/>
            <person name="Lei M."/>
            <person name="Yu H."/>
            <person name="Li Y."/>
            <person name="Xu H."/>
            <person name="Wei S."/>
            <person name="He X."/>
            <person name="Fang L."/>
            <person name="Zhang Z."/>
            <person name="Zhang Y."/>
            <person name="Huang X."/>
            <person name="Su Z."/>
            <person name="Tong W."/>
            <person name="Li J."/>
            <person name="Tong Z."/>
            <person name="Li S."/>
            <person name="Ye J."/>
            <person name="Wang L."/>
            <person name="Fang L."/>
            <person name="Lei T."/>
            <person name="Chen C."/>
            <person name="Chen H."/>
            <person name="Xu Z."/>
            <person name="Li H."/>
            <person name="Huang H."/>
            <person name="Zhang F."/>
            <person name="Xu H."/>
            <person name="Li N."/>
            <person name="Zhao C."/>
            <person name="Li S."/>
            <person name="Dong L."/>
            <person name="Huang Y."/>
            <person name="Li L."/>
            <person name="Xi Y."/>
            <person name="Qi Q."/>
            <person name="Li W."/>
            <person name="Zhang B."/>
            <person name="Hu W."/>
            <person name="Zhang Y."/>
            <person name="Tian X."/>
            <person name="Jiao Y."/>
            <person name="Liang X."/>
            <person name="Jin J."/>
            <person name="Gao L."/>
            <person name="Zheng W."/>
            <person name="Hao B."/>
            <person name="Liu S."/>
            <person name="Wang W."/>
            <person name="Yuan L."/>
            <person name="Cao M."/>
            <person name="McDermott J."/>
            <person name="Samudrala R."/>
            <person name="Wang J."/>
            <person name="Wong G.K."/>
            <person name="Yang H."/>
        </authorList>
    </citation>
    <scope>NUCLEOTIDE SEQUENCE [LARGE SCALE GENOMIC DNA]</scope>
    <source>
        <strain evidence="2">cv. 93-11</strain>
    </source>
</reference>
<dbReference type="HOGENOM" id="CLU_3017620_0_0_1"/>
<name>B8B161_ORYSI</name>
<accession>B8B161</accession>
<dbReference type="AlphaFoldDB" id="B8B161"/>